<keyword evidence="2 4" id="KW-0697">Rotamase</keyword>
<evidence type="ECO:0000256" key="4">
    <source>
        <dbReference type="RuleBase" id="RU363019"/>
    </source>
</evidence>
<dbReference type="PANTHER" id="PTHR45625:SF4">
    <property type="entry name" value="PEPTIDYLPROLYL ISOMERASE DOMAIN AND WD REPEAT-CONTAINING PROTEIN 1"/>
    <property type="match status" value="1"/>
</dbReference>
<evidence type="ECO:0000256" key="5">
    <source>
        <dbReference type="SAM" id="Coils"/>
    </source>
</evidence>
<evidence type="ECO:0000313" key="7">
    <source>
        <dbReference type="EMBL" id="AXI99356.1"/>
    </source>
</evidence>
<organism evidence="7 8">
    <name type="scientific">Cyclonatronum proteinivorum</name>
    <dbReference type="NCBI Taxonomy" id="1457365"/>
    <lineage>
        <taxon>Bacteria</taxon>
        <taxon>Pseudomonadati</taxon>
        <taxon>Balneolota</taxon>
        <taxon>Balneolia</taxon>
        <taxon>Balneolales</taxon>
        <taxon>Cyclonatronaceae</taxon>
        <taxon>Cyclonatronum</taxon>
    </lineage>
</organism>
<dbReference type="SUPFAM" id="SSF50891">
    <property type="entry name" value="Cyclophilin-like"/>
    <property type="match status" value="1"/>
</dbReference>
<dbReference type="InterPro" id="IPR029000">
    <property type="entry name" value="Cyclophilin-like_dom_sf"/>
</dbReference>
<feature type="domain" description="PPIase cyclophilin-type" evidence="6">
    <location>
        <begin position="86"/>
        <end position="242"/>
    </location>
</feature>
<dbReference type="EC" id="5.2.1.8" evidence="4"/>
<dbReference type="KEGG" id="cprv:CYPRO_0068"/>
<keyword evidence="3 4" id="KW-0413">Isomerase</keyword>
<dbReference type="PRINTS" id="PR00153">
    <property type="entry name" value="CSAPPISMRASE"/>
</dbReference>
<dbReference type="RefSeq" id="WP_240644798.1">
    <property type="nucleotide sequence ID" value="NZ_CP027806.1"/>
</dbReference>
<reference evidence="7 8" key="1">
    <citation type="submission" date="2018-03" db="EMBL/GenBank/DDBJ databases">
        <title>Phenotypic and genomic properties of Cyclonatronum proteinivorum gen. nov., sp. nov., a haloalkaliphilic bacteroidete from soda lakes possessing Na+-translocating rhodopsin.</title>
        <authorList>
            <person name="Toshchakov S.V."/>
            <person name="Korzhenkov A."/>
            <person name="Samarov N.I."/>
            <person name="Kublanov I.V."/>
            <person name="Muntyan M.S."/>
            <person name="Sorokin D.Y."/>
        </authorList>
    </citation>
    <scope>NUCLEOTIDE SEQUENCE [LARGE SCALE GENOMIC DNA]</scope>
    <source>
        <strain evidence="7 8">Omega</strain>
    </source>
</reference>
<accession>A0A345UFV5</accession>
<dbReference type="GO" id="GO:0006457">
    <property type="term" value="P:protein folding"/>
    <property type="evidence" value="ECO:0007669"/>
    <property type="project" value="InterPro"/>
</dbReference>
<dbReference type="CDD" id="cd00317">
    <property type="entry name" value="cyclophilin"/>
    <property type="match status" value="1"/>
</dbReference>
<evidence type="ECO:0000259" key="6">
    <source>
        <dbReference type="PROSITE" id="PS50072"/>
    </source>
</evidence>
<dbReference type="InterPro" id="IPR002130">
    <property type="entry name" value="Cyclophilin-type_PPIase_dom"/>
</dbReference>
<dbReference type="PROSITE" id="PS50072">
    <property type="entry name" value="CSA_PPIASE_2"/>
    <property type="match status" value="1"/>
</dbReference>
<keyword evidence="8" id="KW-1185">Reference proteome</keyword>
<feature type="coiled-coil region" evidence="5">
    <location>
        <begin position="29"/>
        <end position="74"/>
    </location>
</feature>
<dbReference type="PANTHER" id="PTHR45625">
    <property type="entry name" value="PEPTIDYL-PROLYL CIS-TRANS ISOMERASE-RELATED"/>
    <property type="match status" value="1"/>
</dbReference>
<sequence length="245" mass="27621">MNPRFISLLLVGLLFVSSFFFLGCRNAEVDRLTQQVSQLGRQNAEMRRSYERQLADMQAQLDQAQSELAVLDELGEFLHGVRARLHTNQGPIEVEFFPHVAPIHVFNFVARAESGFYDGTRFHRVIPGFMIQGGDPLSREGDKLEMGSGGPISAIPHEFNEISHTRGVLSMARVSDKRMGAGSQFFIMHADTPRLDREYTVFGNVLSGMDVVDAIATTPTHRDDPRLANHPLEPMIIERVEIFRR</sequence>
<protein>
    <recommendedName>
        <fullName evidence="4">Peptidyl-prolyl cis-trans isomerase</fullName>
        <shortName evidence="4">PPIase</shortName>
        <ecNumber evidence="4">5.2.1.8</ecNumber>
    </recommendedName>
</protein>
<comment type="similarity">
    <text evidence="1 4">Belongs to the cyclophilin-type PPIase family.</text>
</comment>
<dbReference type="InterPro" id="IPR020892">
    <property type="entry name" value="Cyclophilin-type_PPIase_CS"/>
</dbReference>
<keyword evidence="5" id="KW-0175">Coiled coil</keyword>
<evidence type="ECO:0000313" key="8">
    <source>
        <dbReference type="Proteomes" id="UP000254808"/>
    </source>
</evidence>
<dbReference type="PROSITE" id="PS51257">
    <property type="entry name" value="PROKAR_LIPOPROTEIN"/>
    <property type="match status" value="1"/>
</dbReference>
<dbReference type="PROSITE" id="PS00170">
    <property type="entry name" value="CSA_PPIASE_1"/>
    <property type="match status" value="1"/>
</dbReference>
<name>A0A345UFV5_9BACT</name>
<evidence type="ECO:0000256" key="1">
    <source>
        <dbReference type="ARBA" id="ARBA00007365"/>
    </source>
</evidence>
<dbReference type="Proteomes" id="UP000254808">
    <property type="component" value="Chromosome"/>
</dbReference>
<comment type="function">
    <text evidence="4">PPIases accelerate the folding of proteins. It catalyzes the cis-trans isomerization of proline imidic peptide bonds in oligopeptides.</text>
</comment>
<dbReference type="Pfam" id="PF00160">
    <property type="entry name" value="Pro_isomerase"/>
    <property type="match status" value="1"/>
</dbReference>
<evidence type="ECO:0000256" key="2">
    <source>
        <dbReference type="ARBA" id="ARBA00023110"/>
    </source>
</evidence>
<dbReference type="InterPro" id="IPR044666">
    <property type="entry name" value="Cyclophilin_A-like"/>
</dbReference>
<comment type="catalytic activity">
    <reaction evidence="4">
        <text>[protein]-peptidylproline (omega=180) = [protein]-peptidylproline (omega=0)</text>
        <dbReference type="Rhea" id="RHEA:16237"/>
        <dbReference type="Rhea" id="RHEA-COMP:10747"/>
        <dbReference type="Rhea" id="RHEA-COMP:10748"/>
        <dbReference type="ChEBI" id="CHEBI:83833"/>
        <dbReference type="ChEBI" id="CHEBI:83834"/>
        <dbReference type="EC" id="5.2.1.8"/>
    </reaction>
</comment>
<gene>
    <name evidence="7" type="ORF">CYPRO_0068</name>
</gene>
<dbReference type="EMBL" id="CP027806">
    <property type="protein sequence ID" value="AXI99356.1"/>
    <property type="molecule type" value="Genomic_DNA"/>
</dbReference>
<dbReference type="GO" id="GO:0003755">
    <property type="term" value="F:peptidyl-prolyl cis-trans isomerase activity"/>
    <property type="evidence" value="ECO:0007669"/>
    <property type="project" value="UniProtKB-UniRule"/>
</dbReference>
<dbReference type="Gene3D" id="2.40.100.10">
    <property type="entry name" value="Cyclophilin-like"/>
    <property type="match status" value="1"/>
</dbReference>
<dbReference type="AlphaFoldDB" id="A0A345UFV5"/>
<proteinExistence type="inferred from homology"/>
<evidence type="ECO:0000256" key="3">
    <source>
        <dbReference type="ARBA" id="ARBA00023235"/>
    </source>
</evidence>